<dbReference type="Pfam" id="PF01966">
    <property type="entry name" value="HD"/>
    <property type="match status" value="1"/>
</dbReference>
<dbReference type="NCBIfam" id="TIGR00277">
    <property type="entry name" value="HDIG"/>
    <property type="match status" value="1"/>
</dbReference>
<evidence type="ECO:0000259" key="1">
    <source>
        <dbReference type="Pfam" id="PF01966"/>
    </source>
</evidence>
<reference evidence="2 3" key="1">
    <citation type="submission" date="2016-10" db="EMBL/GenBank/DDBJ databases">
        <authorList>
            <person name="de Groot N.N."/>
        </authorList>
    </citation>
    <scope>NUCLEOTIDE SEQUENCE [LARGE SCALE GENOMIC DNA]</scope>
    <source>
        <strain evidence="2 3">DSM 12271</strain>
    </source>
</reference>
<proteinExistence type="predicted"/>
<dbReference type="CDD" id="cd00077">
    <property type="entry name" value="HDc"/>
    <property type="match status" value="1"/>
</dbReference>
<dbReference type="AlphaFoldDB" id="A0A1I1BCA4"/>
<name>A0A1I1BCA4_9CLOT</name>
<gene>
    <name evidence="2" type="ORF">SAMN04488528_10732</name>
</gene>
<dbReference type="Gene3D" id="1.10.3210.10">
    <property type="entry name" value="Hypothetical protein af1432"/>
    <property type="match status" value="1"/>
</dbReference>
<dbReference type="InterPro" id="IPR003607">
    <property type="entry name" value="HD/PDEase_dom"/>
</dbReference>
<sequence>MLHRIKQFYWDITSEFKDIDIKFIDKYLNNLEKELFKNLNKAEQHHCIRVAKLAIKEYLKLEEVNDLDMLIKICLLHDIGKIGSRLNIFDRVFLVLGDKVTGGNLKKCTNIRKINIYYNHPQIGAQKLKSLGYDDEFIYIIENHHKKDIKDNIVINILKLCDDKN</sequence>
<organism evidence="2 3">
    <name type="scientific">Clostridium frigidicarnis</name>
    <dbReference type="NCBI Taxonomy" id="84698"/>
    <lineage>
        <taxon>Bacteria</taxon>
        <taxon>Bacillati</taxon>
        <taxon>Bacillota</taxon>
        <taxon>Clostridia</taxon>
        <taxon>Eubacteriales</taxon>
        <taxon>Clostridiaceae</taxon>
        <taxon>Clostridium</taxon>
    </lineage>
</organism>
<evidence type="ECO:0000313" key="2">
    <source>
        <dbReference type="EMBL" id="SFB46143.1"/>
    </source>
</evidence>
<dbReference type="OrthoDB" id="68032at2"/>
<protein>
    <submittedName>
        <fullName evidence="2">HDIG domain-containing protein</fullName>
    </submittedName>
</protein>
<dbReference type="InterPro" id="IPR006675">
    <property type="entry name" value="HDIG_dom"/>
</dbReference>
<dbReference type="EMBL" id="FOKI01000073">
    <property type="protein sequence ID" value="SFB46143.1"/>
    <property type="molecule type" value="Genomic_DNA"/>
</dbReference>
<dbReference type="SUPFAM" id="SSF109604">
    <property type="entry name" value="HD-domain/PDEase-like"/>
    <property type="match status" value="1"/>
</dbReference>
<dbReference type="Proteomes" id="UP000198619">
    <property type="component" value="Unassembled WGS sequence"/>
</dbReference>
<dbReference type="InterPro" id="IPR006674">
    <property type="entry name" value="HD_domain"/>
</dbReference>
<evidence type="ECO:0000313" key="3">
    <source>
        <dbReference type="Proteomes" id="UP000198619"/>
    </source>
</evidence>
<dbReference type="STRING" id="84698.SAMN04488528_10732"/>
<accession>A0A1I1BCA4</accession>
<dbReference type="RefSeq" id="WP_090043267.1">
    <property type="nucleotide sequence ID" value="NZ_FOKI01000073.1"/>
</dbReference>
<keyword evidence="3" id="KW-1185">Reference proteome</keyword>
<feature type="domain" description="HD" evidence="1">
    <location>
        <begin position="45"/>
        <end position="162"/>
    </location>
</feature>